<evidence type="ECO:0000313" key="2">
    <source>
        <dbReference type="EMBL" id="TYK09456.1"/>
    </source>
</evidence>
<reference evidence="3 4" key="1">
    <citation type="submission" date="2019-08" db="EMBL/GenBank/DDBJ databases">
        <title>Draft genome sequences of two oriental melons (Cucumis melo L. var makuwa).</title>
        <authorList>
            <person name="Kwon S.-Y."/>
        </authorList>
    </citation>
    <scope>NUCLEOTIDE SEQUENCE [LARGE SCALE GENOMIC DNA]</scope>
    <source>
        <strain evidence="4">cv. Chang Bougi</strain>
        <strain evidence="3">cv. SW 3</strain>
        <tissue evidence="2">Leaf</tissue>
    </source>
</reference>
<evidence type="ECO:0000313" key="3">
    <source>
        <dbReference type="Proteomes" id="UP000321393"/>
    </source>
</evidence>
<dbReference type="EMBL" id="SSTE01005986">
    <property type="protein sequence ID" value="KAA0059738.1"/>
    <property type="molecule type" value="Genomic_DNA"/>
</dbReference>
<dbReference type="InterPro" id="IPR036691">
    <property type="entry name" value="Endo/exonu/phosph_ase_sf"/>
</dbReference>
<dbReference type="AlphaFoldDB" id="A0A5D3CGF9"/>
<proteinExistence type="predicted"/>
<comment type="caution">
    <text evidence="2">The sequence shown here is derived from an EMBL/GenBank/DDBJ whole genome shotgun (WGS) entry which is preliminary data.</text>
</comment>
<dbReference type="Proteomes" id="UP000321947">
    <property type="component" value="Unassembled WGS sequence"/>
</dbReference>
<dbReference type="SUPFAM" id="SSF56219">
    <property type="entry name" value="DNase I-like"/>
    <property type="match status" value="1"/>
</dbReference>
<protein>
    <submittedName>
        <fullName evidence="2">Uncharacterized protein</fullName>
    </submittedName>
</protein>
<name>A0A5D3CGF9_CUCMM</name>
<dbReference type="OrthoDB" id="692400at2759"/>
<accession>A0A5D3CGF9</accession>
<evidence type="ECO:0000313" key="1">
    <source>
        <dbReference type="EMBL" id="KAA0059738.1"/>
    </source>
</evidence>
<evidence type="ECO:0000313" key="4">
    <source>
        <dbReference type="Proteomes" id="UP000321947"/>
    </source>
</evidence>
<dbReference type="EMBL" id="SSTD01011629">
    <property type="protein sequence ID" value="TYK09456.1"/>
    <property type="molecule type" value="Genomic_DNA"/>
</dbReference>
<organism evidence="2 4">
    <name type="scientific">Cucumis melo var. makuwa</name>
    <name type="common">Oriental melon</name>
    <dbReference type="NCBI Taxonomy" id="1194695"/>
    <lineage>
        <taxon>Eukaryota</taxon>
        <taxon>Viridiplantae</taxon>
        <taxon>Streptophyta</taxon>
        <taxon>Embryophyta</taxon>
        <taxon>Tracheophyta</taxon>
        <taxon>Spermatophyta</taxon>
        <taxon>Magnoliopsida</taxon>
        <taxon>eudicotyledons</taxon>
        <taxon>Gunneridae</taxon>
        <taxon>Pentapetalae</taxon>
        <taxon>rosids</taxon>
        <taxon>fabids</taxon>
        <taxon>Cucurbitales</taxon>
        <taxon>Cucurbitaceae</taxon>
        <taxon>Benincaseae</taxon>
        <taxon>Cucumis</taxon>
    </lineage>
</organism>
<gene>
    <name evidence="2" type="ORF">E5676_scaffold499G00460</name>
    <name evidence="1" type="ORF">E6C27_scaffold551G00160</name>
</gene>
<sequence>MLQTTQPNLNDDGGAFLATTVENQGINLIVAKLRVPPPNNDPSPVPTDLNSTVQHPIPPSHPTACDILSTSTCCPIRLRDMAFILLQHGLSIWSSAFIGWLALDAIGTSGGFLILWQALDFTVHDVIQGLYTISIHISMVDDFSFLLSTVYSPSDGFYLTDFWHELDNLAGLGGVSWIIGGNFNVTRWSSSGENT</sequence>
<dbReference type="Proteomes" id="UP000321393">
    <property type="component" value="Unassembled WGS sequence"/>
</dbReference>